<dbReference type="PANTHER" id="PTHR47396">
    <property type="entry name" value="TYPE I RESTRICTION ENZYME ECOKI R PROTEIN"/>
    <property type="match status" value="1"/>
</dbReference>
<dbReference type="Pfam" id="PF04851">
    <property type="entry name" value="ResIII"/>
    <property type="match status" value="1"/>
</dbReference>
<dbReference type="InterPro" id="IPR007409">
    <property type="entry name" value="Restrct_endonuc_type1_HsdR_N"/>
</dbReference>
<evidence type="ECO:0000313" key="4">
    <source>
        <dbReference type="Proteomes" id="UP000292580"/>
    </source>
</evidence>
<dbReference type="GO" id="GO:0009307">
    <property type="term" value="P:DNA restriction-modification system"/>
    <property type="evidence" value="ECO:0007669"/>
    <property type="project" value="UniProtKB-KW"/>
</dbReference>
<dbReference type="PANTHER" id="PTHR47396:SF1">
    <property type="entry name" value="ATP-DEPENDENT HELICASE IRC3-RELATED"/>
    <property type="match status" value="1"/>
</dbReference>
<dbReference type="Gene3D" id="3.90.1570.30">
    <property type="match status" value="1"/>
</dbReference>
<dbReference type="Gene3D" id="3.40.50.300">
    <property type="entry name" value="P-loop containing nucleotide triphosphate hydrolases"/>
    <property type="match status" value="2"/>
</dbReference>
<dbReference type="PROSITE" id="PS51192">
    <property type="entry name" value="HELICASE_ATP_BIND_1"/>
    <property type="match status" value="1"/>
</dbReference>
<dbReference type="InterPro" id="IPR014001">
    <property type="entry name" value="Helicase_ATP-bd"/>
</dbReference>
<keyword evidence="3" id="KW-0255">Endonuclease</keyword>
<dbReference type="InterPro" id="IPR050742">
    <property type="entry name" value="Helicase_Restrict-Modif_Enz"/>
</dbReference>
<dbReference type="InterPro" id="IPR001650">
    <property type="entry name" value="Helicase_C-like"/>
</dbReference>
<dbReference type="Pfam" id="PF08463">
    <property type="entry name" value="EcoEI_R_C"/>
    <property type="match status" value="1"/>
</dbReference>
<keyword evidence="3" id="KW-0378">Hydrolase</keyword>
<dbReference type="GO" id="GO:0005829">
    <property type="term" value="C:cytosol"/>
    <property type="evidence" value="ECO:0007669"/>
    <property type="project" value="TreeGrafter"/>
</dbReference>
<dbReference type="NCBIfam" id="NF046051">
    <property type="entry name" value="restrict_EcoAI"/>
    <property type="match status" value="1"/>
</dbReference>
<proteinExistence type="predicted"/>
<dbReference type="AlphaFoldDB" id="A0A483CNL3"/>
<dbReference type="CDD" id="cd18032">
    <property type="entry name" value="DEXHc_RE_I_III_res"/>
    <property type="match status" value="1"/>
</dbReference>
<feature type="compositionally biased region" description="Basic and acidic residues" evidence="1">
    <location>
        <begin position="568"/>
        <end position="578"/>
    </location>
</feature>
<dbReference type="SMART" id="SM00487">
    <property type="entry name" value="DEXDc"/>
    <property type="match status" value="1"/>
</dbReference>
<evidence type="ECO:0000313" key="3">
    <source>
        <dbReference type="EMBL" id="TAJ43617.1"/>
    </source>
</evidence>
<sequence>MVTADKKSLSEQDIRTRYITPAIRNGGWNFATQVREEVNITRGQVLVQGAKARRGTRKFADYVLYYKPNLPLAVVEAKDNNHDIGDGMQQALEYAAMLDAPFVFSSNGDGFLIHDRTHTSAKIERELGLDEFPSPAILWERYCAWKGLDADQKRLITQDYYVDSSGKVPRYYQIAAINRMVEAIAKGQDRILLVMATGTGKTYTAFQIIWRLWKAGTKKRILFLADRNILVDQTRTNDFKPFGTAMTKIQNRSVDKSYEVYLALYQAVTGEEEWKDIYRQFSPDFFDLVVVDECHRGSAAEDSAWREVLDYFASATQIGMTATPKETKYISNIHYFGEPVYTYSLKQGIEDGFLAPFRVIRVDLDKDLEGWRPEPGQRDRYGNEIEDREFNLTDYDRSLVLERRTEVVAGRVAAFLRATNPYDKTIVFCENINHAERMRQGLVNALPEFVAKSHRYVMRITGDSVDGKAELDNFIMPESRYPVIATTSRLLGTGVDVQTCKLIVIDRRIASMTEFKQIIGRGTRINEDFGKNYFTIMDFRRATEHFSDPEWDGPPLPDEEFEPGHVPTTRDTEQDRPKGKRYVVHDVEVGVVAERVQYYGADGRLITESLKDYTRRAVAKQYASLDEFLTSWTGAERKMAVVQELEDRGVLFEALAEEVGGEFDPFDLICHVAFDRPPLSRRERAERVKKASYFARYGEQARAVLDAILEKYADEGLADVESMEVLRVDPISRIGTPVEIVNGIFGGKERYLAAIRRLETCLYGAEC</sequence>
<protein>
    <submittedName>
        <fullName evidence="3">Restriction endonuclease</fullName>
    </submittedName>
</protein>
<dbReference type="GO" id="GO:0005524">
    <property type="term" value="F:ATP binding"/>
    <property type="evidence" value="ECO:0007669"/>
    <property type="project" value="UniProtKB-KW"/>
</dbReference>
<dbReference type="OrthoDB" id="112462at2157"/>
<evidence type="ECO:0000256" key="1">
    <source>
        <dbReference type="SAM" id="MobiDB-lite"/>
    </source>
</evidence>
<dbReference type="Proteomes" id="UP000292580">
    <property type="component" value="Unassembled WGS sequence"/>
</dbReference>
<keyword evidence="4" id="KW-1185">Reference proteome</keyword>
<dbReference type="Pfam" id="PF04313">
    <property type="entry name" value="HSDR_N"/>
    <property type="match status" value="1"/>
</dbReference>
<reference evidence="3 4" key="1">
    <citation type="submission" date="2017-11" db="EMBL/GenBank/DDBJ databases">
        <title>Isolation and Characterization of Methanofollis Species from Methane Seep Offshore SW Taiwan.</title>
        <authorList>
            <person name="Teng N.-H."/>
            <person name="Lai M.-C."/>
            <person name="Chen S.-C."/>
        </authorList>
    </citation>
    <scope>NUCLEOTIDE SEQUENCE [LARGE SCALE GENOMIC DNA]</scope>
    <source>
        <strain evidence="3 4">FWC-SCC2</strain>
    </source>
</reference>
<feature type="domain" description="Helicase ATP-binding" evidence="2">
    <location>
        <begin position="182"/>
        <end position="342"/>
    </location>
</feature>
<organism evidence="3 4">
    <name type="scientific">Methanofollis fontis</name>
    <dbReference type="NCBI Taxonomy" id="2052832"/>
    <lineage>
        <taxon>Archaea</taxon>
        <taxon>Methanobacteriati</taxon>
        <taxon>Methanobacteriota</taxon>
        <taxon>Stenosarchaea group</taxon>
        <taxon>Methanomicrobia</taxon>
        <taxon>Methanomicrobiales</taxon>
        <taxon>Methanomicrobiaceae</taxon>
        <taxon>Methanofollis</taxon>
    </lineage>
</organism>
<dbReference type="GO" id="GO:0003677">
    <property type="term" value="F:DNA binding"/>
    <property type="evidence" value="ECO:0007669"/>
    <property type="project" value="UniProtKB-KW"/>
</dbReference>
<dbReference type="EMBL" id="PGCL01000004">
    <property type="protein sequence ID" value="TAJ43617.1"/>
    <property type="molecule type" value="Genomic_DNA"/>
</dbReference>
<keyword evidence="3" id="KW-0540">Nuclease</keyword>
<dbReference type="Pfam" id="PF00271">
    <property type="entry name" value="Helicase_C"/>
    <property type="match status" value="1"/>
</dbReference>
<accession>A0A483CNL3</accession>
<dbReference type="CDD" id="cd18799">
    <property type="entry name" value="SF2_C_EcoAI-like"/>
    <property type="match status" value="1"/>
</dbReference>
<dbReference type="GO" id="GO:0009035">
    <property type="term" value="F:type I site-specific deoxyribonuclease activity"/>
    <property type="evidence" value="ECO:0007669"/>
    <property type="project" value="UniProtKB-EC"/>
</dbReference>
<dbReference type="InterPro" id="IPR027417">
    <property type="entry name" value="P-loop_NTPase"/>
</dbReference>
<comment type="caution">
    <text evidence="3">The sequence shown here is derived from an EMBL/GenBank/DDBJ whole genome shotgun (WGS) entry which is preliminary data.</text>
</comment>
<dbReference type="InterPro" id="IPR006935">
    <property type="entry name" value="Helicase/UvrB_N"/>
</dbReference>
<dbReference type="InterPro" id="IPR013670">
    <property type="entry name" value="EcoEI_R_C_dom"/>
</dbReference>
<gene>
    <name evidence="3" type="ORF">CUJ86_09730</name>
</gene>
<dbReference type="SUPFAM" id="SSF52540">
    <property type="entry name" value="P-loop containing nucleoside triphosphate hydrolases"/>
    <property type="match status" value="1"/>
</dbReference>
<evidence type="ECO:0000259" key="2">
    <source>
        <dbReference type="PROSITE" id="PS51192"/>
    </source>
</evidence>
<feature type="region of interest" description="Disordered" evidence="1">
    <location>
        <begin position="547"/>
        <end position="578"/>
    </location>
</feature>
<dbReference type="GO" id="GO:0120545">
    <property type="term" value="F:nucleic acid conformation isomerase activity"/>
    <property type="evidence" value="ECO:0007669"/>
    <property type="project" value="UniProtKB-ARBA"/>
</dbReference>
<dbReference type="RefSeq" id="WP_130647389.1">
    <property type="nucleotide sequence ID" value="NZ_PGCL01000004.1"/>
</dbReference>
<name>A0A483CNL3_9EURY</name>